<dbReference type="OrthoDB" id="2690981at2759"/>
<keyword evidence="3" id="KW-1185">Reference proteome</keyword>
<reference evidence="2 3" key="1">
    <citation type="journal article" date="2012" name="Science">
        <title>The Paleozoic origin of enzymatic lignin decomposition reconstructed from 31 fungal genomes.</title>
        <authorList>
            <person name="Floudas D."/>
            <person name="Binder M."/>
            <person name="Riley R."/>
            <person name="Barry K."/>
            <person name="Blanchette R.A."/>
            <person name="Henrissat B."/>
            <person name="Martinez A.T."/>
            <person name="Otillar R."/>
            <person name="Spatafora J.W."/>
            <person name="Yadav J.S."/>
            <person name="Aerts A."/>
            <person name="Benoit I."/>
            <person name="Boyd A."/>
            <person name="Carlson A."/>
            <person name="Copeland A."/>
            <person name="Coutinho P.M."/>
            <person name="de Vries R.P."/>
            <person name="Ferreira P."/>
            <person name="Findley K."/>
            <person name="Foster B."/>
            <person name="Gaskell J."/>
            <person name="Glotzer D."/>
            <person name="Gorecki P."/>
            <person name="Heitman J."/>
            <person name="Hesse C."/>
            <person name="Hori C."/>
            <person name="Igarashi K."/>
            <person name="Jurgens J.A."/>
            <person name="Kallen N."/>
            <person name="Kersten P."/>
            <person name="Kohler A."/>
            <person name="Kuees U."/>
            <person name="Kumar T.K.A."/>
            <person name="Kuo A."/>
            <person name="LaButti K."/>
            <person name="Larrondo L.F."/>
            <person name="Lindquist E."/>
            <person name="Ling A."/>
            <person name="Lombard V."/>
            <person name="Lucas S."/>
            <person name="Lundell T."/>
            <person name="Martin R."/>
            <person name="McLaughlin D.J."/>
            <person name="Morgenstern I."/>
            <person name="Morin E."/>
            <person name="Murat C."/>
            <person name="Nagy L.G."/>
            <person name="Nolan M."/>
            <person name="Ohm R.A."/>
            <person name="Patyshakuliyeva A."/>
            <person name="Rokas A."/>
            <person name="Ruiz-Duenas F.J."/>
            <person name="Sabat G."/>
            <person name="Salamov A."/>
            <person name="Samejima M."/>
            <person name="Schmutz J."/>
            <person name="Slot J.C."/>
            <person name="St John F."/>
            <person name="Stenlid J."/>
            <person name="Sun H."/>
            <person name="Sun S."/>
            <person name="Syed K."/>
            <person name="Tsang A."/>
            <person name="Wiebenga A."/>
            <person name="Young D."/>
            <person name="Pisabarro A."/>
            <person name="Eastwood D.C."/>
            <person name="Martin F."/>
            <person name="Cullen D."/>
            <person name="Grigoriev I.V."/>
            <person name="Hibbett D.S."/>
        </authorList>
    </citation>
    <scope>NUCLEOTIDE SEQUENCE [LARGE SCALE GENOMIC DNA]</scope>
    <source>
        <strain evidence="2 3">ATCC 11539</strain>
    </source>
</reference>
<name>S7PRJ7_GLOTA</name>
<dbReference type="Proteomes" id="UP000030669">
    <property type="component" value="Unassembled WGS sequence"/>
</dbReference>
<sequence>MPSSKSPSSNWDEVKWVDSKLEAGLSNPRYESSLYGVINTLLGHCFPGKDYFIVKPQARLRLRASADHESDNSDDARSQDSYGDEVESRAVKGPEPDIVIPDWVVSRVVNALHEEPLAIVEAKVTDDEGLWQRTKAQFQLQMGRLASKTQRRPIFGAIVSGTTAYCYIMTGSMTRHNTERLSSSGLHGAALASDEWRRWLDRVHNEGLTIATEWE</sequence>
<proteinExistence type="predicted"/>
<evidence type="ECO:0000256" key="1">
    <source>
        <dbReference type="SAM" id="MobiDB-lite"/>
    </source>
</evidence>
<dbReference type="HOGENOM" id="CLU_1283381_0_0_1"/>
<accession>S7PRJ7</accession>
<evidence type="ECO:0000313" key="2">
    <source>
        <dbReference type="EMBL" id="EPQ49993.1"/>
    </source>
</evidence>
<organism evidence="2 3">
    <name type="scientific">Gloeophyllum trabeum (strain ATCC 11539 / FP-39264 / Madison 617)</name>
    <name type="common">Brown rot fungus</name>
    <dbReference type="NCBI Taxonomy" id="670483"/>
    <lineage>
        <taxon>Eukaryota</taxon>
        <taxon>Fungi</taxon>
        <taxon>Dikarya</taxon>
        <taxon>Basidiomycota</taxon>
        <taxon>Agaricomycotina</taxon>
        <taxon>Agaricomycetes</taxon>
        <taxon>Gloeophyllales</taxon>
        <taxon>Gloeophyllaceae</taxon>
        <taxon>Gloeophyllum</taxon>
    </lineage>
</organism>
<feature type="region of interest" description="Disordered" evidence="1">
    <location>
        <begin position="64"/>
        <end position="91"/>
    </location>
</feature>
<dbReference type="eggNOG" id="ENOG502RD5J">
    <property type="taxonomic scope" value="Eukaryota"/>
</dbReference>
<dbReference type="EMBL" id="KB469421">
    <property type="protein sequence ID" value="EPQ49993.1"/>
    <property type="molecule type" value="Genomic_DNA"/>
</dbReference>
<dbReference type="GeneID" id="19303013"/>
<dbReference type="RefSeq" id="XP_007871550.1">
    <property type="nucleotide sequence ID" value="XM_007873359.1"/>
</dbReference>
<dbReference type="AlphaFoldDB" id="S7PRJ7"/>
<gene>
    <name evidence="2" type="ORF">GLOTRDRAFT_134364</name>
</gene>
<evidence type="ECO:0000313" key="3">
    <source>
        <dbReference type="Proteomes" id="UP000030669"/>
    </source>
</evidence>
<protein>
    <recommendedName>
        <fullName evidence="4">Fungal-type protein kinase domain-containing protein</fullName>
    </recommendedName>
</protein>
<dbReference type="KEGG" id="gtr:GLOTRDRAFT_134364"/>
<feature type="compositionally biased region" description="Basic and acidic residues" evidence="1">
    <location>
        <begin position="64"/>
        <end position="78"/>
    </location>
</feature>
<evidence type="ECO:0008006" key="4">
    <source>
        <dbReference type="Google" id="ProtNLM"/>
    </source>
</evidence>